<dbReference type="InterPro" id="IPR055557">
    <property type="entry name" value="DUF7133"/>
</dbReference>
<dbReference type="PANTHER" id="PTHR33546:SF1">
    <property type="entry name" value="LARGE, MULTIFUNCTIONAL SECRETED PROTEIN"/>
    <property type="match status" value="1"/>
</dbReference>
<dbReference type="InterPro" id="IPR029475">
    <property type="entry name" value="DUF6807"/>
</dbReference>
<accession>A0A382R6F9</accession>
<dbReference type="EMBL" id="UINC01119137">
    <property type="protein sequence ID" value="SVC92742.1"/>
    <property type="molecule type" value="Genomic_DNA"/>
</dbReference>
<feature type="domain" description="DUF7133" evidence="1">
    <location>
        <begin position="184"/>
        <end position="324"/>
    </location>
</feature>
<reference evidence="2" key="1">
    <citation type="submission" date="2018-05" db="EMBL/GenBank/DDBJ databases">
        <authorList>
            <person name="Lanie J.A."/>
            <person name="Ng W.-L."/>
            <person name="Kazmierczak K.M."/>
            <person name="Andrzejewski T.M."/>
            <person name="Davidsen T.M."/>
            <person name="Wayne K.J."/>
            <person name="Tettelin H."/>
            <person name="Glass J.I."/>
            <person name="Rusch D."/>
            <person name="Podicherti R."/>
            <person name="Tsui H.-C.T."/>
            <person name="Winkler M.E."/>
        </authorList>
    </citation>
    <scope>NUCLEOTIDE SEQUENCE</scope>
</reference>
<dbReference type="SUPFAM" id="SSF63829">
    <property type="entry name" value="Calcium-dependent phosphotriesterase"/>
    <property type="match status" value="1"/>
</dbReference>
<evidence type="ECO:0000313" key="2">
    <source>
        <dbReference type="EMBL" id="SVC92742.1"/>
    </source>
</evidence>
<proteinExistence type="predicted"/>
<protein>
    <recommendedName>
        <fullName evidence="1">DUF7133 domain-containing protein</fullName>
    </recommendedName>
</protein>
<dbReference type="Pfam" id="PF23500">
    <property type="entry name" value="DUF7133"/>
    <property type="match status" value="1"/>
</dbReference>
<dbReference type="PANTHER" id="PTHR33546">
    <property type="entry name" value="LARGE, MULTIFUNCTIONAL SECRETED PROTEIN-RELATED"/>
    <property type="match status" value="1"/>
</dbReference>
<sequence>KGSTIMVETQKWTMRALEDKYILDLEWVGDAQTNITIGEFEYGGLFLRMPWFKGINGEVVNAARNKNTAGEGKRAHWVDVGMEIKGVDKWGHIAIFDHPANGGFPQPWRIDGNMGVGPSRAILGDWDIPEGSMEIIRHRFIIYIGDLNDKELMEEWIEYGGEKASWALWDLAQEEGRKEKFLNPQEAVDNMTIMDGFNVNAWASEPMITQPMAFCWDDKGRLWIAENRDYETRGKGFSNDGDSRILILEDTDRDGKADDIKVFLEGIPFPSAIALGFDGLFLGAPPHLLFVPDKDQDDVGEMDDIEILLTGWGIRDRHETINSL</sequence>
<evidence type="ECO:0000259" key="1">
    <source>
        <dbReference type="Pfam" id="PF23500"/>
    </source>
</evidence>
<dbReference type="AlphaFoldDB" id="A0A382R6F9"/>
<gene>
    <name evidence="2" type="ORF">METZ01_LOCUS345596</name>
</gene>
<feature type="non-terminal residue" evidence="2">
    <location>
        <position position="324"/>
    </location>
</feature>
<name>A0A382R6F9_9ZZZZ</name>
<dbReference type="Pfam" id="PF14100">
    <property type="entry name" value="DUF6807"/>
    <property type="match status" value="1"/>
</dbReference>
<dbReference type="InterPro" id="IPR013428">
    <property type="entry name" value="Membrane-bound_put_N"/>
</dbReference>
<organism evidence="2">
    <name type="scientific">marine metagenome</name>
    <dbReference type="NCBI Taxonomy" id="408172"/>
    <lineage>
        <taxon>unclassified sequences</taxon>
        <taxon>metagenomes</taxon>
        <taxon>ecological metagenomes</taxon>
    </lineage>
</organism>
<dbReference type="NCBIfam" id="TIGR02604">
    <property type="entry name" value="Piru_Ver_Nterm"/>
    <property type="match status" value="1"/>
</dbReference>
<feature type="non-terminal residue" evidence="2">
    <location>
        <position position="1"/>
    </location>
</feature>